<evidence type="ECO:0000259" key="2">
    <source>
        <dbReference type="Pfam" id="PF22181"/>
    </source>
</evidence>
<name>A0A9X3P9S0_9ACTN</name>
<feature type="domain" description="TarS/TarP linker" evidence="2">
    <location>
        <begin position="222"/>
        <end position="318"/>
    </location>
</feature>
<dbReference type="InterPro" id="IPR001173">
    <property type="entry name" value="Glyco_trans_2-like"/>
</dbReference>
<dbReference type="SUPFAM" id="SSF53448">
    <property type="entry name" value="Nucleotide-diphospho-sugar transferases"/>
    <property type="match status" value="1"/>
</dbReference>
<organism evidence="3 4">
    <name type="scientific">Glycomyces luteolus</name>
    <dbReference type="NCBI Taxonomy" id="2670330"/>
    <lineage>
        <taxon>Bacteria</taxon>
        <taxon>Bacillati</taxon>
        <taxon>Actinomycetota</taxon>
        <taxon>Actinomycetes</taxon>
        <taxon>Glycomycetales</taxon>
        <taxon>Glycomycetaceae</taxon>
        <taxon>Glycomyces</taxon>
    </lineage>
</organism>
<proteinExistence type="predicted"/>
<dbReference type="CDD" id="cd00761">
    <property type="entry name" value="Glyco_tranf_GTA_type"/>
    <property type="match status" value="1"/>
</dbReference>
<evidence type="ECO:0000259" key="1">
    <source>
        <dbReference type="Pfam" id="PF00535"/>
    </source>
</evidence>
<dbReference type="InterPro" id="IPR029044">
    <property type="entry name" value="Nucleotide-diphossugar_trans"/>
</dbReference>
<dbReference type="GO" id="GO:0016758">
    <property type="term" value="F:hexosyltransferase activity"/>
    <property type="evidence" value="ECO:0007669"/>
    <property type="project" value="UniProtKB-ARBA"/>
</dbReference>
<reference evidence="3" key="1">
    <citation type="submission" date="2022-12" db="EMBL/GenBank/DDBJ databases">
        <title>Gycomyces niveus sp.nov.,a novel actinomycete isolated from soil in Shouguan.</title>
        <authorList>
            <person name="Yang X."/>
        </authorList>
    </citation>
    <scope>NUCLEOTIDE SEQUENCE</scope>
    <source>
        <strain evidence="3">NEAU-A15</strain>
    </source>
</reference>
<dbReference type="Pfam" id="PF22181">
    <property type="entry name" value="TarS_linker"/>
    <property type="match status" value="1"/>
</dbReference>
<dbReference type="EMBL" id="JAPZVP010000002">
    <property type="protein sequence ID" value="MDA1358504.1"/>
    <property type="molecule type" value="Genomic_DNA"/>
</dbReference>
<sequence length="526" mass="58092">MSGAPDVTVVIPVYNTMPYLTTCLDSLAAQTIGEDRFEIVAVDDGSTDGSGTELDRFAEAHPGLCTVVHQENSGGPAAPCNTALEHARGRYVLFLGADDYLGPESLERMTAAADEWGSDVLLCKMVGVGGRKAPPVFERTVPDVDYPNNDLAWALSNTKLFRRELIEREGLRFPEGMEVLSDGPFTLRAMAKASKVSIDADYDHYYAVKRDKGENITYATRPPGWIDAAERLVDLTRELFPPGEGRDDLTYRVFSREIMKCLQPEFLAVEAAEREKYWEAVAGFCDANLTEAIRDRLPTEKRVRVSLAQQRDWTGLERALTEDSPKFLLEDGRVLVRYTGFRQGRPDEWYEATSERVVGRLAKSIAPIDLTWAGDRKSGYFLEYWFRAPVAGLEAGSVRVAAEPLGKGEHPAARQSVPADEYSPPALEADVELRPDGDTTVVAARLPLASLTAHRGRWSLRAHITMGPFVYDVPLRKVSGPVERQGRPLGMSVSWGGKSNLVVHSVGRPTIKRRVANLVGLSPSRK</sequence>
<dbReference type="RefSeq" id="WP_270108308.1">
    <property type="nucleotide sequence ID" value="NZ_JAPZVP010000002.1"/>
</dbReference>
<dbReference type="InterPro" id="IPR054028">
    <property type="entry name" value="TarS/TarP_linker"/>
</dbReference>
<evidence type="ECO:0000313" key="3">
    <source>
        <dbReference type="EMBL" id="MDA1358504.1"/>
    </source>
</evidence>
<keyword evidence="4" id="KW-1185">Reference proteome</keyword>
<dbReference type="PANTHER" id="PTHR22916:SF3">
    <property type="entry name" value="UDP-GLCNAC:BETAGAL BETA-1,3-N-ACETYLGLUCOSAMINYLTRANSFERASE-LIKE PROTEIN 1"/>
    <property type="match status" value="1"/>
</dbReference>
<accession>A0A9X3P9S0</accession>
<gene>
    <name evidence="3" type="ORF">O1R50_02660</name>
</gene>
<dbReference type="PANTHER" id="PTHR22916">
    <property type="entry name" value="GLYCOSYLTRANSFERASE"/>
    <property type="match status" value="1"/>
</dbReference>
<dbReference type="AlphaFoldDB" id="A0A9X3P9S0"/>
<evidence type="ECO:0000313" key="4">
    <source>
        <dbReference type="Proteomes" id="UP001146067"/>
    </source>
</evidence>
<dbReference type="Proteomes" id="UP001146067">
    <property type="component" value="Unassembled WGS sequence"/>
</dbReference>
<comment type="caution">
    <text evidence="3">The sequence shown here is derived from an EMBL/GenBank/DDBJ whole genome shotgun (WGS) entry which is preliminary data.</text>
</comment>
<protein>
    <submittedName>
        <fullName evidence="3">Glycosyltransferase family A protein</fullName>
    </submittedName>
</protein>
<dbReference type="Pfam" id="PF00535">
    <property type="entry name" value="Glycos_transf_2"/>
    <property type="match status" value="1"/>
</dbReference>
<dbReference type="Gene3D" id="3.90.550.10">
    <property type="entry name" value="Spore Coat Polysaccharide Biosynthesis Protein SpsA, Chain A"/>
    <property type="match status" value="1"/>
</dbReference>
<feature type="domain" description="Glycosyltransferase 2-like" evidence="1">
    <location>
        <begin position="8"/>
        <end position="131"/>
    </location>
</feature>